<dbReference type="InterPro" id="IPR000172">
    <property type="entry name" value="GMC_OxRdtase_N"/>
</dbReference>
<dbReference type="PIRSF" id="PIRSF000137">
    <property type="entry name" value="Alcohol_oxidase"/>
    <property type="match status" value="1"/>
</dbReference>
<name>A0A066WBL0_TILAU</name>
<dbReference type="Pfam" id="PF05199">
    <property type="entry name" value="GMC_oxred_C"/>
    <property type="match status" value="1"/>
</dbReference>
<protein>
    <submittedName>
        <fullName evidence="6">GMC oxidoreductase</fullName>
    </submittedName>
</protein>
<dbReference type="PANTHER" id="PTHR11552:SF152">
    <property type="entry name" value="OXIDASE (CODA), PUTATIVE (AFU_ORTHOLOGUE AFUA_8G04090)-RELATED"/>
    <property type="match status" value="1"/>
</dbReference>
<dbReference type="STRING" id="1037660.A0A066WBL0"/>
<dbReference type="OMA" id="NHFESCA"/>
<dbReference type="SUPFAM" id="SSF54373">
    <property type="entry name" value="FAD-linked reductases, C-terminal domain"/>
    <property type="match status" value="1"/>
</dbReference>
<evidence type="ECO:0000256" key="3">
    <source>
        <dbReference type="PIRSR" id="PIRSR000137-2"/>
    </source>
</evidence>
<feature type="compositionally biased region" description="Basic and acidic residues" evidence="4">
    <location>
        <begin position="7"/>
        <end position="17"/>
    </location>
</feature>
<dbReference type="InterPro" id="IPR012132">
    <property type="entry name" value="GMC_OxRdtase"/>
</dbReference>
<dbReference type="InterPro" id="IPR007867">
    <property type="entry name" value="GMC_OxRtase_C"/>
</dbReference>
<dbReference type="InParanoid" id="A0A066WBL0"/>
<keyword evidence="3" id="KW-0285">Flavoprotein</keyword>
<dbReference type="PROSITE" id="PS00624">
    <property type="entry name" value="GMC_OXRED_2"/>
    <property type="match status" value="1"/>
</dbReference>
<evidence type="ECO:0000313" key="7">
    <source>
        <dbReference type="Proteomes" id="UP000027361"/>
    </source>
</evidence>
<comment type="cofactor">
    <cofactor evidence="1 3">
        <name>FAD</name>
        <dbReference type="ChEBI" id="CHEBI:57692"/>
    </cofactor>
</comment>
<dbReference type="EMBL" id="JMSN01000017">
    <property type="protein sequence ID" value="KDN51322.1"/>
    <property type="molecule type" value="Genomic_DNA"/>
</dbReference>
<organism evidence="6 7">
    <name type="scientific">Tilletiaria anomala (strain ATCC 24038 / CBS 436.72 / UBC 951)</name>
    <dbReference type="NCBI Taxonomy" id="1037660"/>
    <lineage>
        <taxon>Eukaryota</taxon>
        <taxon>Fungi</taxon>
        <taxon>Dikarya</taxon>
        <taxon>Basidiomycota</taxon>
        <taxon>Ustilaginomycotina</taxon>
        <taxon>Exobasidiomycetes</taxon>
        <taxon>Georgefischeriales</taxon>
        <taxon>Tilletiariaceae</taxon>
        <taxon>Tilletiaria</taxon>
    </lineage>
</organism>
<evidence type="ECO:0000256" key="4">
    <source>
        <dbReference type="SAM" id="MobiDB-lite"/>
    </source>
</evidence>
<feature type="region of interest" description="Disordered" evidence="4">
    <location>
        <begin position="1"/>
        <end position="30"/>
    </location>
</feature>
<sequence length="602" mass="66042">MTGRRAGNADHDNEHVHGASTTTPAGHASRASIATSRLASLAQHILPLGSKVSGKHEFDYVIVGGGTAGSVLANRLTEDYNVSVAVIEGGPSDVGLDRVLNLSRWLELLGSELDYDYTTTAQPRGNSDIRHSRAKVLGGCSSHNTLISFRPLKEDLDWWAQCHGCPSWSADKLQPYGDRLKLNTVPVQAQHRNQVVRDWVNAAAETFDAPLISDFNAQIVHRDGFTPSKGKGAGFFSISYDPYNGDRSSASTSYLHPIMPQAPRGARKNLHLFLETWAEKVVFDGANSKRIRSVQVVQKGGQRFEISARRDVILCAGAIDTPRLLLLSGIGSAADLASVGIECKHDLPGVGRNLSDHPETIIMWETRETPKETVMLSDAGVFLRVLPPSEEPGNGELHKDQPDMMMHCYQVVFGEHLKSKGYKLPEHAFCMTPNIPRSQARGTIKLASANPADKPLIDFKYFEDERRYDERILVEGLKAARKIAQHAPFRQHLVREVAPGPAVQTDEELSAYARSVHHTVYHPSSSCKMGTPGQIRREGTVSALQGKVDDEVVCDEKNLKVVGLQGLRICDASVMPVLPTINPMLTILMVAERAADLIKWDV</sequence>
<reference evidence="6 7" key="1">
    <citation type="submission" date="2014-05" db="EMBL/GenBank/DDBJ databases">
        <title>Draft genome sequence of a rare smut relative, Tilletiaria anomala UBC 951.</title>
        <authorList>
            <consortium name="DOE Joint Genome Institute"/>
            <person name="Toome M."/>
            <person name="Kuo A."/>
            <person name="Henrissat B."/>
            <person name="Lipzen A."/>
            <person name="Tritt A."/>
            <person name="Yoshinaga Y."/>
            <person name="Zane M."/>
            <person name="Barry K."/>
            <person name="Grigoriev I.V."/>
            <person name="Spatafora J.W."/>
            <person name="Aimea M.C."/>
        </authorList>
    </citation>
    <scope>NUCLEOTIDE SEQUENCE [LARGE SCALE GENOMIC DNA]</scope>
    <source>
        <strain evidence="6 7">UBC 951</strain>
    </source>
</reference>
<dbReference type="GO" id="GO:0050660">
    <property type="term" value="F:flavin adenine dinucleotide binding"/>
    <property type="evidence" value="ECO:0007669"/>
    <property type="project" value="InterPro"/>
</dbReference>
<evidence type="ECO:0000259" key="5">
    <source>
        <dbReference type="PROSITE" id="PS00624"/>
    </source>
</evidence>
<evidence type="ECO:0000313" key="6">
    <source>
        <dbReference type="EMBL" id="KDN51322.1"/>
    </source>
</evidence>
<dbReference type="Pfam" id="PF00732">
    <property type="entry name" value="GMC_oxred_N"/>
    <property type="match status" value="1"/>
</dbReference>
<dbReference type="Proteomes" id="UP000027361">
    <property type="component" value="Unassembled WGS sequence"/>
</dbReference>
<dbReference type="AlphaFoldDB" id="A0A066WBL0"/>
<dbReference type="InterPro" id="IPR036188">
    <property type="entry name" value="FAD/NAD-bd_sf"/>
</dbReference>
<feature type="domain" description="Glucose-methanol-choline oxidoreductase N-terminal" evidence="5">
    <location>
        <begin position="317"/>
        <end position="331"/>
    </location>
</feature>
<comment type="similarity">
    <text evidence="2">Belongs to the GMC oxidoreductase family.</text>
</comment>
<comment type="caution">
    <text evidence="6">The sequence shown here is derived from an EMBL/GenBank/DDBJ whole genome shotgun (WGS) entry which is preliminary data.</text>
</comment>
<proteinExistence type="inferred from homology"/>
<dbReference type="Gene3D" id="3.30.410.40">
    <property type="match status" value="1"/>
</dbReference>
<dbReference type="Gene3D" id="3.50.50.60">
    <property type="entry name" value="FAD/NAD(P)-binding domain"/>
    <property type="match status" value="1"/>
</dbReference>
<dbReference type="SUPFAM" id="SSF51905">
    <property type="entry name" value="FAD/NAD(P)-binding domain"/>
    <property type="match status" value="1"/>
</dbReference>
<keyword evidence="3" id="KW-0274">FAD</keyword>
<gene>
    <name evidence="6" type="ORF">K437DRAFT_293469</name>
</gene>
<evidence type="ECO:0000256" key="2">
    <source>
        <dbReference type="ARBA" id="ARBA00010790"/>
    </source>
</evidence>
<dbReference type="OrthoDB" id="269227at2759"/>
<dbReference type="GeneID" id="25267155"/>
<dbReference type="GO" id="GO:0016614">
    <property type="term" value="F:oxidoreductase activity, acting on CH-OH group of donors"/>
    <property type="evidence" value="ECO:0007669"/>
    <property type="project" value="InterPro"/>
</dbReference>
<dbReference type="PANTHER" id="PTHR11552">
    <property type="entry name" value="GLUCOSE-METHANOL-CHOLINE GMC OXIDOREDUCTASE"/>
    <property type="match status" value="1"/>
</dbReference>
<evidence type="ECO:0000256" key="1">
    <source>
        <dbReference type="ARBA" id="ARBA00001974"/>
    </source>
</evidence>
<dbReference type="RefSeq" id="XP_013244658.1">
    <property type="nucleotide sequence ID" value="XM_013389204.1"/>
</dbReference>
<keyword evidence="7" id="KW-1185">Reference proteome</keyword>
<accession>A0A066WBL0</accession>
<dbReference type="HOGENOM" id="CLU_002865_7_1_1"/>
<feature type="binding site" evidence="3">
    <location>
        <position position="136"/>
    </location>
    <ligand>
        <name>FAD</name>
        <dbReference type="ChEBI" id="CHEBI:57692"/>
    </ligand>
</feature>